<dbReference type="InParanoid" id="A0A6J1W8R3"/>
<keyword evidence="1" id="KW-0175">Coiled coil</keyword>
<proteinExistence type="predicted"/>
<name>A0A6J1W8R3_GALME</name>
<dbReference type="AlphaFoldDB" id="A0A6J1W8R3"/>
<organism evidence="3 4">
    <name type="scientific">Galleria mellonella</name>
    <name type="common">Greater wax moth</name>
    <dbReference type="NCBI Taxonomy" id="7137"/>
    <lineage>
        <taxon>Eukaryota</taxon>
        <taxon>Metazoa</taxon>
        <taxon>Ecdysozoa</taxon>
        <taxon>Arthropoda</taxon>
        <taxon>Hexapoda</taxon>
        <taxon>Insecta</taxon>
        <taxon>Pterygota</taxon>
        <taxon>Neoptera</taxon>
        <taxon>Endopterygota</taxon>
        <taxon>Lepidoptera</taxon>
        <taxon>Glossata</taxon>
        <taxon>Ditrysia</taxon>
        <taxon>Pyraloidea</taxon>
        <taxon>Pyralidae</taxon>
        <taxon>Galleriinae</taxon>
        <taxon>Galleria</taxon>
    </lineage>
</organism>
<evidence type="ECO:0000313" key="3">
    <source>
        <dbReference type="Proteomes" id="UP001652740"/>
    </source>
</evidence>
<dbReference type="KEGG" id="gmw:113510031"/>
<gene>
    <name evidence="4" type="primary">LOC113510031</name>
</gene>
<keyword evidence="3" id="KW-1185">Reference proteome</keyword>
<sequence>MGTLVVDDITDPSNPTKRRFDVLLKMCRMMMREKDQEIRLLREQVERLTKKNVQLQNALTDRKRKIMMEDVEDSGRVISISVNEPQMKNGELKNVKRKTIVPNGSHKEISESKIVGTTFPRPKKLKIKSSDKETGVFLDEESIGDKSNDGNNTNTQTVQENGPKDNACDNDLQDIDGAVIEPLSAGQTCGVDNPSRTSLAVNEGDDLDSFWTVTKHNGGDITEDIASNGLYIIVVSDSNG</sequence>
<evidence type="ECO:0000313" key="4">
    <source>
        <dbReference type="RefSeq" id="XP_026749251.2"/>
    </source>
</evidence>
<evidence type="ECO:0000256" key="2">
    <source>
        <dbReference type="SAM" id="MobiDB-lite"/>
    </source>
</evidence>
<dbReference type="GeneID" id="113510031"/>
<feature type="compositionally biased region" description="Polar residues" evidence="2">
    <location>
        <begin position="149"/>
        <end position="160"/>
    </location>
</feature>
<reference evidence="4" key="1">
    <citation type="submission" date="2025-08" db="UniProtKB">
        <authorList>
            <consortium name="RefSeq"/>
        </authorList>
    </citation>
    <scope>IDENTIFICATION</scope>
    <source>
        <tissue evidence="4">Whole larvae</tissue>
    </source>
</reference>
<evidence type="ECO:0000256" key="1">
    <source>
        <dbReference type="SAM" id="Coils"/>
    </source>
</evidence>
<accession>A0A6J1W8R3</accession>
<dbReference type="Proteomes" id="UP001652740">
    <property type="component" value="Unplaced"/>
</dbReference>
<feature type="region of interest" description="Disordered" evidence="2">
    <location>
        <begin position="140"/>
        <end position="166"/>
    </location>
</feature>
<protein>
    <submittedName>
        <fullName evidence="4">Uncharacterized protein LOC113510031</fullName>
    </submittedName>
</protein>
<dbReference type="RefSeq" id="XP_026749251.2">
    <property type="nucleotide sequence ID" value="XM_026893450.3"/>
</dbReference>
<feature type="coiled-coil region" evidence="1">
    <location>
        <begin position="31"/>
        <end position="65"/>
    </location>
</feature>